<protein>
    <submittedName>
        <fullName evidence="5">Glycoside hydrolase family 15 protein</fullName>
    </submittedName>
</protein>
<sequence>METTNQADQNDAYKPLEEYGVVGNLETVALVGRDGAIDWCCLPRIDSPSVFARLLDNQRGGHLTVAPARSFEAVQTYLDRTNVLETRFRTPNGQATMADFMPIPGETAPENHQAIYRRVTGEEGSIDLVADFEPRFDYARTLPAVEPTEDGVTASGENESVSLSGSVPFDVSNGSANASFSLGKGETRWFVFSYEQDVPHRPDDHRDQFESVVEYWRDWVHPCSGPSCPIAGPWHDLARRSELILKLLIQRETGTIAAAPTTSLPEVIGGVRNWDYRFNWIRDSAFTVQSLAELGHLDEAEAYFDACLTHCSQRPPAEMQPLYGLYGQTDLDEWTLDHLGGYRDSKPVRIGNEAADQRQLDVYGELVVGVHEAVNYGADLLADHGDFLRDVVDHVHDVWDEPDVGIWEIRGDPEQFVYSKVMCWAALDRGIDLVETTDVDPPAGGIDRWREARSDVREAILDRGYNQELGSFVRSFERNDELDAAVLRIPAVDFLPGDDPRMERTIETVLDRLTTSEGLVKRLEGDDGLPGDEGQFVVCSFWLINALVEAGRVEKAMSLFKDVSGFANALGLLAEEIDAETGRQLGNVPQAFSQIGALTSALLLTEHAAPDQSTLEQYPPRRIREQSPTTYPGHEERSNDNDHDR</sequence>
<keyword evidence="5" id="KW-0378">Hydrolase</keyword>
<dbReference type="PANTHER" id="PTHR31616:SF0">
    <property type="entry name" value="GLUCAN 1,4-ALPHA-GLUCOSIDASE"/>
    <property type="match status" value="1"/>
</dbReference>
<feature type="domain" description="Trehalase-like N-terminal" evidence="4">
    <location>
        <begin position="14"/>
        <end position="173"/>
    </location>
</feature>
<dbReference type="GO" id="GO:0004553">
    <property type="term" value="F:hydrolase activity, hydrolyzing O-glycosyl compounds"/>
    <property type="evidence" value="ECO:0007669"/>
    <property type="project" value="UniProtKB-ARBA"/>
</dbReference>
<reference evidence="5 6" key="1">
    <citation type="journal article" date="2019" name="Int. J. Syst. Evol. Microbiol.">
        <title>The Global Catalogue of Microorganisms (GCM) 10K type strain sequencing project: providing services to taxonomists for standard genome sequencing and annotation.</title>
        <authorList>
            <consortium name="The Broad Institute Genomics Platform"/>
            <consortium name="The Broad Institute Genome Sequencing Center for Infectious Disease"/>
            <person name="Wu L."/>
            <person name="Ma J."/>
        </authorList>
    </citation>
    <scope>NUCLEOTIDE SEQUENCE [LARGE SCALE GENOMIC DNA]</scope>
    <source>
        <strain evidence="5 6">NBRC 111368</strain>
    </source>
</reference>
<comment type="caution">
    <text evidence="5">The sequence shown here is derived from an EMBL/GenBank/DDBJ whole genome shotgun (WGS) entry which is preliminary data.</text>
</comment>
<evidence type="ECO:0000259" key="4">
    <source>
        <dbReference type="Pfam" id="PF19291"/>
    </source>
</evidence>
<dbReference type="SUPFAM" id="SSF48208">
    <property type="entry name" value="Six-hairpin glycosidases"/>
    <property type="match status" value="1"/>
</dbReference>
<dbReference type="InterPro" id="IPR045582">
    <property type="entry name" value="Trehalase-like_N"/>
</dbReference>
<dbReference type="EMBL" id="JBHSWU010000003">
    <property type="protein sequence ID" value="MFC6723022.1"/>
    <property type="molecule type" value="Genomic_DNA"/>
</dbReference>
<organism evidence="5 6">
    <name type="scientific">Halobium palmae</name>
    <dbReference type="NCBI Taxonomy" id="1776492"/>
    <lineage>
        <taxon>Archaea</taxon>
        <taxon>Methanobacteriati</taxon>
        <taxon>Methanobacteriota</taxon>
        <taxon>Stenosarchaea group</taxon>
        <taxon>Halobacteria</taxon>
        <taxon>Halobacteriales</taxon>
        <taxon>Haloferacaceae</taxon>
        <taxon>Halobium</taxon>
    </lineage>
</organism>
<dbReference type="PANTHER" id="PTHR31616">
    <property type="entry name" value="TREHALASE"/>
    <property type="match status" value="1"/>
</dbReference>
<gene>
    <name evidence="5" type="ORF">ACFQE1_01170</name>
</gene>
<comment type="similarity">
    <text evidence="1">Belongs to the glycosyl hydrolase 15 family.</text>
</comment>
<evidence type="ECO:0000259" key="3">
    <source>
        <dbReference type="Pfam" id="PF00723"/>
    </source>
</evidence>
<proteinExistence type="inferred from homology"/>
<feature type="compositionally biased region" description="Basic and acidic residues" evidence="2">
    <location>
        <begin position="633"/>
        <end position="645"/>
    </location>
</feature>
<evidence type="ECO:0000256" key="2">
    <source>
        <dbReference type="SAM" id="MobiDB-lite"/>
    </source>
</evidence>
<dbReference type="AlphaFoldDB" id="A0ABD5RVY5"/>
<dbReference type="Pfam" id="PF19291">
    <property type="entry name" value="TREH_N"/>
    <property type="match status" value="1"/>
</dbReference>
<evidence type="ECO:0000256" key="1">
    <source>
        <dbReference type="ARBA" id="ARBA00006188"/>
    </source>
</evidence>
<name>A0ABD5RVY5_9EURY</name>
<dbReference type="Proteomes" id="UP001596328">
    <property type="component" value="Unassembled WGS sequence"/>
</dbReference>
<feature type="domain" description="GH15-like" evidence="3">
    <location>
        <begin position="240"/>
        <end position="601"/>
    </location>
</feature>
<feature type="region of interest" description="Disordered" evidence="2">
    <location>
        <begin position="610"/>
        <end position="645"/>
    </location>
</feature>
<accession>A0ABD5RVY5</accession>
<evidence type="ECO:0000313" key="6">
    <source>
        <dbReference type="Proteomes" id="UP001596328"/>
    </source>
</evidence>
<dbReference type="InterPro" id="IPR008928">
    <property type="entry name" value="6-hairpin_glycosidase_sf"/>
</dbReference>
<dbReference type="InterPro" id="IPR012341">
    <property type="entry name" value="6hp_glycosidase-like_sf"/>
</dbReference>
<dbReference type="Gene3D" id="1.50.10.10">
    <property type="match status" value="1"/>
</dbReference>
<keyword evidence="6" id="KW-1185">Reference proteome</keyword>
<dbReference type="InterPro" id="IPR011613">
    <property type="entry name" value="GH15-like"/>
</dbReference>
<dbReference type="Pfam" id="PF00723">
    <property type="entry name" value="Glyco_hydro_15"/>
    <property type="match status" value="1"/>
</dbReference>
<evidence type="ECO:0000313" key="5">
    <source>
        <dbReference type="EMBL" id="MFC6723022.1"/>
    </source>
</evidence>